<evidence type="ECO:0000313" key="1">
    <source>
        <dbReference type="EMBL" id="RBP03813.1"/>
    </source>
</evidence>
<protein>
    <submittedName>
        <fullName evidence="1">Uncharacterized protein</fullName>
    </submittedName>
</protein>
<accession>A0A366EN33</accession>
<organism evidence="1 2">
    <name type="scientific">Roseiarcus fermentans</name>
    <dbReference type="NCBI Taxonomy" id="1473586"/>
    <lineage>
        <taxon>Bacteria</taxon>
        <taxon>Pseudomonadati</taxon>
        <taxon>Pseudomonadota</taxon>
        <taxon>Alphaproteobacteria</taxon>
        <taxon>Hyphomicrobiales</taxon>
        <taxon>Roseiarcaceae</taxon>
        <taxon>Roseiarcus</taxon>
    </lineage>
</organism>
<reference evidence="1 2" key="1">
    <citation type="submission" date="2018-06" db="EMBL/GenBank/DDBJ databases">
        <title>Genomic Encyclopedia of Type Strains, Phase IV (KMG-IV): sequencing the most valuable type-strain genomes for metagenomic binning, comparative biology and taxonomic classification.</title>
        <authorList>
            <person name="Goeker M."/>
        </authorList>
    </citation>
    <scope>NUCLEOTIDE SEQUENCE [LARGE SCALE GENOMIC DNA]</scope>
    <source>
        <strain evidence="1 2">DSM 24875</strain>
    </source>
</reference>
<comment type="caution">
    <text evidence="1">The sequence shown here is derived from an EMBL/GenBank/DDBJ whole genome shotgun (WGS) entry which is preliminary data.</text>
</comment>
<dbReference type="RefSeq" id="WP_113892596.1">
    <property type="nucleotide sequence ID" value="NZ_QNRK01000042.1"/>
</dbReference>
<dbReference type="EMBL" id="QNRK01000042">
    <property type="protein sequence ID" value="RBP03813.1"/>
    <property type="molecule type" value="Genomic_DNA"/>
</dbReference>
<keyword evidence="2" id="KW-1185">Reference proteome</keyword>
<evidence type="ECO:0000313" key="2">
    <source>
        <dbReference type="Proteomes" id="UP000253529"/>
    </source>
</evidence>
<gene>
    <name evidence="1" type="ORF">DFR50_14261</name>
</gene>
<dbReference type="Proteomes" id="UP000253529">
    <property type="component" value="Unassembled WGS sequence"/>
</dbReference>
<sequence length="123" mass="12201">MAGSIAVTETLLGGSIVKYAVQWTADGSGNLNASTFDIGRGRIWGIKFVPGTPAPTTGHTVKLLDPDGADLLSNAGASVSGTAATFGTLLAQLQFVEGFAAITPTVTGAGALAQATLTVIVGP</sequence>
<proteinExistence type="predicted"/>
<dbReference type="AlphaFoldDB" id="A0A366EN33"/>
<name>A0A366EN33_9HYPH</name>